<evidence type="ECO:0000256" key="1">
    <source>
        <dbReference type="SAM" id="MobiDB-lite"/>
    </source>
</evidence>
<reference evidence="3" key="3">
    <citation type="submission" date="2022-01" db="UniProtKB">
        <authorList>
            <consortium name="EnsemblPlants"/>
        </authorList>
    </citation>
    <scope>IDENTIFICATION</scope>
    <source>
        <strain evidence="3">subsp. vulgare</strain>
    </source>
</reference>
<dbReference type="SMART" id="SM01014">
    <property type="entry name" value="ARID"/>
    <property type="match status" value="1"/>
</dbReference>
<sequence>MATPPSPPPSMNSSACPFKTNIPSPKPRGAPAVGASPVSSGPRHIVVYVRDIVNKLRAGGHLSGLDTPDAELTEEGTSALFEGVLEAFLAEVRASAGLPLLPKPLMIGKDGPVEMQMLRLHLAVRSSGGYAAVTSWAAIAEVVGLEPVAAAPLKLLYFKYLLPLEQSIGNCKPEMQDQEVAGGCRDAVAARRSNGKKDQASLRSSGHLKRKRGAPVPLQMLNWVRLVAKSPLEHGNGICSQFSSTLMLRRLRFANVDCSQLAQSTTSQQSHGFKTLPKKSSTLRRLRRRCHP</sequence>
<accession>A0A8I7B207</accession>
<dbReference type="AlphaFoldDB" id="A0A8I7B207"/>
<evidence type="ECO:0000259" key="2">
    <source>
        <dbReference type="PROSITE" id="PS51011"/>
    </source>
</evidence>
<dbReference type="EnsemblPlants" id="HORVU.MOREX.r3.2HG0103750.1">
    <property type="protein sequence ID" value="HORVU.MOREX.r3.2HG0103750.1"/>
    <property type="gene ID" value="HORVU.MOREX.r3.2HG0103750"/>
</dbReference>
<dbReference type="RefSeq" id="XP_044969233.1">
    <property type="nucleotide sequence ID" value="XM_045113298.1"/>
</dbReference>
<name>A0A8I7B207_HORVV</name>
<proteinExistence type="predicted"/>
<dbReference type="Proteomes" id="UP000011116">
    <property type="component" value="Chromosome 2H"/>
</dbReference>
<feature type="region of interest" description="Disordered" evidence="1">
    <location>
        <begin position="1"/>
        <end position="39"/>
    </location>
</feature>
<dbReference type="PROSITE" id="PS51011">
    <property type="entry name" value="ARID"/>
    <property type="match status" value="1"/>
</dbReference>
<organism evidence="3 4">
    <name type="scientific">Hordeum vulgare subsp. vulgare</name>
    <name type="common">Domesticated barley</name>
    <dbReference type="NCBI Taxonomy" id="112509"/>
    <lineage>
        <taxon>Eukaryota</taxon>
        <taxon>Viridiplantae</taxon>
        <taxon>Streptophyta</taxon>
        <taxon>Embryophyta</taxon>
        <taxon>Tracheophyta</taxon>
        <taxon>Spermatophyta</taxon>
        <taxon>Magnoliopsida</taxon>
        <taxon>Liliopsida</taxon>
        <taxon>Poales</taxon>
        <taxon>Poaceae</taxon>
        <taxon>BOP clade</taxon>
        <taxon>Pooideae</taxon>
        <taxon>Triticodae</taxon>
        <taxon>Triticeae</taxon>
        <taxon>Hordeinae</taxon>
        <taxon>Hordeum</taxon>
    </lineage>
</organism>
<gene>
    <name evidence="3" type="primary">LOC123429243</name>
</gene>
<feature type="compositionally biased region" description="Pro residues" evidence="1">
    <location>
        <begin position="1"/>
        <end position="10"/>
    </location>
</feature>
<dbReference type="Gramene" id="HORVU.MOREX.r3.2HG0103750.1">
    <property type="protein sequence ID" value="HORVU.MOREX.r3.2HG0103750.1"/>
    <property type="gene ID" value="HORVU.MOREX.r3.2HG0103750"/>
</dbReference>
<reference evidence="4" key="1">
    <citation type="journal article" date="2012" name="Nature">
        <title>A physical, genetic and functional sequence assembly of the barley genome.</title>
        <authorList>
            <consortium name="The International Barley Genome Sequencing Consortium"/>
            <person name="Mayer K.F."/>
            <person name="Waugh R."/>
            <person name="Brown J.W."/>
            <person name="Schulman A."/>
            <person name="Langridge P."/>
            <person name="Platzer M."/>
            <person name="Fincher G.B."/>
            <person name="Muehlbauer G.J."/>
            <person name="Sato K."/>
            <person name="Close T.J."/>
            <person name="Wise R.P."/>
            <person name="Stein N."/>
        </authorList>
    </citation>
    <scope>NUCLEOTIDE SEQUENCE [LARGE SCALE GENOMIC DNA]</scope>
    <source>
        <strain evidence="4">cv. Morex</strain>
    </source>
</reference>
<dbReference type="InterPro" id="IPR001606">
    <property type="entry name" value="ARID_dom"/>
</dbReference>
<dbReference type="InterPro" id="IPR036431">
    <property type="entry name" value="ARID_dom_sf"/>
</dbReference>
<dbReference type="Gene3D" id="1.10.150.60">
    <property type="entry name" value="ARID DNA-binding domain"/>
    <property type="match status" value="1"/>
</dbReference>
<dbReference type="Pfam" id="PF01388">
    <property type="entry name" value="ARID"/>
    <property type="match status" value="1"/>
</dbReference>
<reference evidence="3" key="2">
    <citation type="submission" date="2020-10" db="EMBL/GenBank/DDBJ databases">
        <authorList>
            <person name="Scholz U."/>
            <person name="Mascher M."/>
            <person name="Fiebig A."/>
        </authorList>
    </citation>
    <scope>NUCLEOTIDE SEQUENCE [LARGE SCALE GENOMIC DNA]</scope>
    <source>
        <strain evidence="3">cv. Morex</strain>
    </source>
</reference>
<feature type="region of interest" description="Disordered" evidence="1">
    <location>
        <begin position="267"/>
        <end position="292"/>
    </location>
</feature>
<evidence type="ECO:0000313" key="3">
    <source>
        <dbReference type="EnsemblPlants" id="HORVU.MOREX.r3.2HG0103750.1"/>
    </source>
</evidence>
<feature type="region of interest" description="Disordered" evidence="1">
    <location>
        <begin position="191"/>
        <end position="211"/>
    </location>
</feature>
<keyword evidence="4" id="KW-1185">Reference proteome</keyword>
<evidence type="ECO:0000313" key="4">
    <source>
        <dbReference type="Proteomes" id="UP000011116"/>
    </source>
</evidence>
<dbReference type="GeneID" id="123429243"/>
<protein>
    <recommendedName>
        <fullName evidence="2">ARID domain-containing protein</fullName>
    </recommendedName>
</protein>
<feature type="compositionally biased region" description="Basic residues" evidence="1">
    <location>
        <begin position="281"/>
        <end position="292"/>
    </location>
</feature>
<dbReference type="SUPFAM" id="SSF46774">
    <property type="entry name" value="ARID-like"/>
    <property type="match status" value="1"/>
</dbReference>
<feature type="domain" description="ARID" evidence="2">
    <location>
        <begin position="75"/>
        <end position="169"/>
    </location>
</feature>
<dbReference type="SMART" id="SM00501">
    <property type="entry name" value="BRIGHT"/>
    <property type="match status" value="1"/>
</dbReference>
<dbReference type="GO" id="GO:0003677">
    <property type="term" value="F:DNA binding"/>
    <property type="evidence" value="ECO:0007669"/>
    <property type="project" value="InterPro"/>
</dbReference>